<protein>
    <recommendedName>
        <fullName evidence="3">THD domain-containing protein</fullName>
    </recommendedName>
</protein>
<sequence length="184" mass="20810">MTSSNNPRFRLLVGWCCLMTSALLIVTVYLAIENFENIYVALSGSPYGPSFNDYIHLIRDLEKNWICSDSRQRSFLSLNNGTVNITTSGLYYIHAQVTFQKPSHQTTPKTKNEANVYLLKNSGPGTQARKLSEVIGYEPGSLTMIRMVRLTEGESISLNIEPGSLVLSSNDYHTYWEILLYNKE</sequence>
<dbReference type="InterPro" id="IPR006052">
    <property type="entry name" value="TNF_dom"/>
</dbReference>
<evidence type="ECO:0000256" key="2">
    <source>
        <dbReference type="SAM" id="Phobius"/>
    </source>
</evidence>
<dbReference type="PROSITE" id="PS50049">
    <property type="entry name" value="THD_2"/>
    <property type="match status" value="1"/>
</dbReference>
<dbReference type="AlphaFoldDB" id="A0AAW1ZLP7"/>
<name>A0AAW1ZLP7_CULAL</name>
<dbReference type="InterPro" id="IPR021184">
    <property type="entry name" value="TNF_CS"/>
</dbReference>
<reference evidence="4 5" key="1">
    <citation type="submission" date="2024-05" db="EMBL/GenBank/DDBJ databases">
        <title>A high-quality chromosomal-level genome assembly of Topmouth culter (Culter alburnus).</title>
        <authorList>
            <person name="Zhao H."/>
        </authorList>
    </citation>
    <scope>NUCLEOTIDE SEQUENCE [LARGE SCALE GENOMIC DNA]</scope>
    <source>
        <strain evidence="4">CATC2023</strain>
        <tissue evidence="4">Muscle</tissue>
    </source>
</reference>
<evidence type="ECO:0000313" key="4">
    <source>
        <dbReference type="EMBL" id="KAK9962431.1"/>
    </source>
</evidence>
<evidence type="ECO:0000259" key="3">
    <source>
        <dbReference type="PROSITE" id="PS50049"/>
    </source>
</evidence>
<proteinExistence type="inferred from homology"/>
<dbReference type="InterPro" id="IPR008983">
    <property type="entry name" value="Tumour_necrosis_fac-like_dom"/>
</dbReference>
<keyword evidence="2" id="KW-1133">Transmembrane helix</keyword>
<dbReference type="SUPFAM" id="SSF49842">
    <property type="entry name" value="TNF-like"/>
    <property type="match status" value="1"/>
</dbReference>
<dbReference type="Pfam" id="PF00229">
    <property type="entry name" value="TNF"/>
    <property type="match status" value="1"/>
</dbReference>
<evidence type="ECO:0000256" key="1">
    <source>
        <dbReference type="ARBA" id="ARBA00008670"/>
    </source>
</evidence>
<feature type="transmembrane region" description="Helical" evidence="2">
    <location>
        <begin position="12"/>
        <end position="32"/>
    </location>
</feature>
<keyword evidence="5" id="KW-1185">Reference proteome</keyword>
<feature type="domain" description="THD" evidence="3">
    <location>
        <begin position="53"/>
        <end position="181"/>
    </location>
</feature>
<comment type="similarity">
    <text evidence="1">Belongs to the tumor necrosis factor family.</text>
</comment>
<dbReference type="GO" id="GO:0006955">
    <property type="term" value="P:immune response"/>
    <property type="evidence" value="ECO:0007669"/>
    <property type="project" value="InterPro"/>
</dbReference>
<accession>A0AAW1ZLP7</accession>
<keyword evidence="2" id="KW-0472">Membrane</keyword>
<dbReference type="Proteomes" id="UP001479290">
    <property type="component" value="Unassembled WGS sequence"/>
</dbReference>
<dbReference type="Gene3D" id="2.60.120.40">
    <property type="match status" value="1"/>
</dbReference>
<dbReference type="GO" id="GO:0005164">
    <property type="term" value="F:tumor necrosis factor receptor binding"/>
    <property type="evidence" value="ECO:0007669"/>
    <property type="project" value="InterPro"/>
</dbReference>
<gene>
    <name evidence="4" type="ORF">ABG768_007800</name>
</gene>
<organism evidence="4 5">
    <name type="scientific">Culter alburnus</name>
    <name type="common">Topmouth culter</name>
    <dbReference type="NCBI Taxonomy" id="194366"/>
    <lineage>
        <taxon>Eukaryota</taxon>
        <taxon>Metazoa</taxon>
        <taxon>Chordata</taxon>
        <taxon>Craniata</taxon>
        <taxon>Vertebrata</taxon>
        <taxon>Euteleostomi</taxon>
        <taxon>Actinopterygii</taxon>
        <taxon>Neopterygii</taxon>
        <taxon>Teleostei</taxon>
        <taxon>Ostariophysi</taxon>
        <taxon>Cypriniformes</taxon>
        <taxon>Xenocyprididae</taxon>
        <taxon>Xenocypridinae</taxon>
        <taxon>Culter</taxon>
    </lineage>
</organism>
<comment type="caution">
    <text evidence="4">The sequence shown here is derived from an EMBL/GenBank/DDBJ whole genome shotgun (WGS) entry which is preliminary data.</text>
</comment>
<dbReference type="GO" id="GO:0016020">
    <property type="term" value="C:membrane"/>
    <property type="evidence" value="ECO:0007669"/>
    <property type="project" value="InterPro"/>
</dbReference>
<evidence type="ECO:0000313" key="5">
    <source>
        <dbReference type="Proteomes" id="UP001479290"/>
    </source>
</evidence>
<dbReference type="PROSITE" id="PS00251">
    <property type="entry name" value="THD_1"/>
    <property type="match status" value="1"/>
</dbReference>
<keyword evidence="2" id="KW-0812">Transmembrane</keyword>
<dbReference type="EMBL" id="JAWDJR010000015">
    <property type="protein sequence ID" value="KAK9962431.1"/>
    <property type="molecule type" value="Genomic_DNA"/>
</dbReference>